<name>A0A8J8B284_9FIRM</name>
<dbReference type="EMBL" id="JAGSND010000007">
    <property type="protein sequence ID" value="MBR0598462.1"/>
    <property type="molecule type" value="Genomic_DNA"/>
</dbReference>
<organism evidence="9 10">
    <name type="scientific">Sinanaerobacter chloroacetimidivorans</name>
    <dbReference type="NCBI Taxonomy" id="2818044"/>
    <lineage>
        <taxon>Bacteria</taxon>
        <taxon>Bacillati</taxon>
        <taxon>Bacillota</taxon>
        <taxon>Clostridia</taxon>
        <taxon>Peptostreptococcales</taxon>
        <taxon>Anaerovoracaceae</taxon>
        <taxon>Sinanaerobacter</taxon>
    </lineage>
</organism>
<evidence type="ECO:0000256" key="3">
    <source>
        <dbReference type="ARBA" id="ARBA00022475"/>
    </source>
</evidence>
<dbReference type="PANTHER" id="PTHR30353:SF0">
    <property type="entry name" value="TRANSMEMBRANE PROTEIN"/>
    <property type="match status" value="1"/>
</dbReference>
<feature type="transmembrane region" description="Helical" evidence="7">
    <location>
        <begin position="152"/>
        <end position="173"/>
    </location>
</feature>
<feature type="domain" description="VTT" evidence="8">
    <location>
        <begin position="46"/>
        <end position="170"/>
    </location>
</feature>
<keyword evidence="6 7" id="KW-0472">Membrane</keyword>
<dbReference type="InterPro" id="IPR032816">
    <property type="entry name" value="VTT_dom"/>
</dbReference>
<feature type="transmembrane region" description="Helical" evidence="7">
    <location>
        <begin position="185"/>
        <end position="204"/>
    </location>
</feature>
<comment type="similarity">
    <text evidence="2 7">Belongs to the DedA family.</text>
</comment>
<feature type="transmembrane region" description="Helical" evidence="7">
    <location>
        <begin position="58"/>
        <end position="79"/>
    </location>
</feature>
<comment type="caution">
    <text evidence="9">The sequence shown here is derived from an EMBL/GenBank/DDBJ whole genome shotgun (WGS) entry which is preliminary data.</text>
</comment>
<dbReference type="PANTHER" id="PTHR30353">
    <property type="entry name" value="INNER MEMBRANE PROTEIN DEDA-RELATED"/>
    <property type="match status" value="1"/>
</dbReference>
<evidence type="ECO:0000256" key="2">
    <source>
        <dbReference type="ARBA" id="ARBA00010792"/>
    </source>
</evidence>
<feature type="transmembrane region" description="Helical" evidence="7">
    <location>
        <begin position="24"/>
        <end position="46"/>
    </location>
</feature>
<evidence type="ECO:0000256" key="7">
    <source>
        <dbReference type="RuleBase" id="RU367016"/>
    </source>
</evidence>
<evidence type="ECO:0000313" key="9">
    <source>
        <dbReference type="EMBL" id="MBR0598462.1"/>
    </source>
</evidence>
<keyword evidence="10" id="KW-1185">Reference proteome</keyword>
<gene>
    <name evidence="9" type="ORF">KCX82_11285</name>
</gene>
<evidence type="ECO:0000256" key="6">
    <source>
        <dbReference type="ARBA" id="ARBA00023136"/>
    </source>
</evidence>
<sequence>MNNVIDFLLNMDQYLNTIAGSYGYLIYAILFAVVFCETGLVVTPFLPGDSIIFTCGALAAIGQVNIFLVLAVFAAASILGDTVNYILGKRYGTMLVTKIGGRFIKERHMEEASLFYARYGGAAIFLGRFVPIIRTFVPFVAGISKMRYQKFVFYNIFGGLVWVALFSLTGFYFGNMPFIKSNFSIVILAIIFISVLPILIKYITSKKERKS</sequence>
<keyword evidence="5 7" id="KW-1133">Transmembrane helix</keyword>
<keyword evidence="4 7" id="KW-0812">Transmembrane</keyword>
<keyword evidence="3 7" id="KW-1003">Cell membrane</keyword>
<comment type="subcellular location">
    <subcellularLocation>
        <location evidence="1 7">Cell membrane</location>
        <topology evidence="1 7">Multi-pass membrane protein</topology>
    </subcellularLocation>
</comment>
<evidence type="ECO:0000313" key="10">
    <source>
        <dbReference type="Proteomes" id="UP000675664"/>
    </source>
</evidence>
<dbReference type="Proteomes" id="UP000675664">
    <property type="component" value="Unassembled WGS sequence"/>
</dbReference>
<evidence type="ECO:0000256" key="5">
    <source>
        <dbReference type="ARBA" id="ARBA00022989"/>
    </source>
</evidence>
<reference evidence="9" key="1">
    <citation type="submission" date="2021-04" db="EMBL/GenBank/DDBJ databases">
        <title>Sinoanaerobacter chloroacetimidivorans sp. nov., an obligate anaerobic bacterium isolated from anaerobic sludge.</title>
        <authorList>
            <person name="Bao Y."/>
        </authorList>
    </citation>
    <scope>NUCLEOTIDE SEQUENCE</scope>
    <source>
        <strain evidence="9">BAD-6</strain>
    </source>
</reference>
<dbReference type="GO" id="GO:0005886">
    <property type="term" value="C:plasma membrane"/>
    <property type="evidence" value="ECO:0007669"/>
    <property type="project" value="UniProtKB-SubCell"/>
</dbReference>
<evidence type="ECO:0000259" key="8">
    <source>
        <dbReference type="Pfam" id="PF09335"/>
    </source>
</evidence>
<protein>
    <submittedName>
        <fullName evidence="9">VTT domain-containing protein</fullName>
    </submittedName>
</protein>
<dbReference type="RefSeq" id="WP_227018588.1">
    <property type="nucleotide sequence ID" value="NZ_JAGSND010000007.1"/>
</dbReference>
<dbReference type="AlphaFoldDB" id="A0A8J8B284"/>
<dbReference type="Pfam" id="PF09335">
    <property type="entry name" value="VTT_dom"/>
    <property type="match status" value="1"/>
</dbReference>
<evidence type="ECO:0000256" key="4">
    <source>
        <dbReference type="ARBA" id="ARBA00022692"/>
    </source>
</evidence>
<accession>A0A8J8B284</accession>
<dbReference type="InterPro" id="IPR032818">
    <property type="entry name" value="DedA-like"/>
</dbReference>
<evidence type="ECO:0000256" key="1">
    <source>
        <dbReference type="ARBA" id="ARBA00004651"/>
    </source>
</evidence>
<reference evidence="9" key="2">
    <citation type="submission" date="2021-04" db="EMBL/GenBank/DDBJ databases">
        <authorList>
            <person name="Liu J."/>
        </authorList>
    </citation>
    <scope>NUCLEOTIDE SEQUENCE</scope>
    <source>
        <strain evidence="9">BAD-6</strain>
    </source>
</reference>
<proteinExistence type="inferred from homology"/>